<name>K3WUT7_GLOUD</name>
<comment type="similarity">
    <text evidence="1 7">Belongs to the AB hydrolase superfamily. Lipase family.</text>
</comment>
<keyword evidence="5" id="KW-0443">Lipid metabolism</keyword>
<evidence type="ECO:0000259" key="10">
    <source>
        <dbReference type="Pfam" id="PF04083"/>
    </source>
</evidence>
<dbReference type="GO" id="GO:0016042">
    <property type="term" value="P:lipid catabolic process"/>
    <property type="evidence" value="ECO:0007669"/>
    <property type="project" value="UniProtKB-KW"/>
</dbReference>
<feature type="active site" description="Charge relay system" evidence="8">
    <location>
        <position position="398"/>
    </location>
</feature>
<evidence type="ECO:0000256" key="4">
    <source>
        <dbReference type="ARBA" id="ARBA00022963"/>
    </source>
</evidence>
<reference evidence="11" key="3">
    <citation type="submission" date="2015-02" db="UniProtKB">
        <authorList>
            <consortium name="EnsemblProtists"/>
        </authorList>
    </citation>
    <scope>IDENTIFICATION</scope>
    <source>
        <strain evidence="11">DAOM BR144</strain>
    </source>
</reference>
<evidence type="ECO:0000256" key="3">
    <source>
        <dbReference type="ARBA" id="ARBA00022801"/>
    </source>
</evidence>
<protein>
    <recommendedName>
        <fullName evidence="7">Lipase</fullName>
    </recommendedName>
</protein>
<dbReference type="InterPro" id="IPR025483">
    <property type="entry name" value="Lipase_euk"/>
</dbReference>
<evidence type="ECO:0000256" key="8">
    <source>
        <dbReference type="PIRSR" id="PIRSR000862-1"/>
    </source>
</evidence>
<keyword evidence="2 9" id="KW-0732">Signal</keyword>
<dbReference type="OMA" id="LGIEMCQ"/>
<evidence type="ECO:0000256" key="6">
    <source>
        <dbReference type="ARBA" id="ARBA00023180"/>
    </source>
</evidence>
<feature type="signal peptide" evidence="9">
    <location>
        <begin position="1"/>
        <end position="23"/>
    </location>
</feature>
<dbReference type="InterPro" id="IPR029058">
    <property type="entry name" value="AB_hydrolase_fold"/>
</dbReference>
<reference evidence="12" key="1">
    <citation type="journal article" date="2010" name="Genome Biol.">
        <title>Genome sequence of the necrotrophic plant pathogen Pythium ultimum reveals original pathogenicity mechanisms and effector repertoire.</title>
        <authorList>
            <person name="Levesque C.A."/>
            <person name="Brouwer H."/>
            <person name="Cano L."/>
            <person name="Hamilton J.P."/>
            <person name="Holt C."/>
            <person name="Huitema E."/>
            <person name="Raffaele S."/>
            <person name="Robideau G.P."/>
            <person name="Thines M."/>
            <person name="Win J."/>
            <person name="Zerillo M.M."/>
            <person name="Beakes G.W."/>
            <person name="Boore J.L."/>
            <person name="Busam D."/>
            <person name="Dumas B."/>
            <person name="Ferriera S."/>
            <person name="Fuerstenberg S.I."/>
            <person name="Gachon C.M."/>
            <person name="Gaulin E."/>
            <person name="Govers F."/>
            <person name="Grenville-Briggs L."/>
            <person name="Horner N."/>
            <person name="Hostetler J."/>
            <person name="Jiang R.H."/>
            <person name="Johnson J."/>
            <person name="Krajaejun T."/>
            <person name="Lin H."/>
            <person name="Meijer H.J."/>
            <person name="Moore B."/>
            <person name="Morris P."/>
            <person name="Phuntmart V."/>
            <person name="Puiu D."/>
            <person name="Shetty J."/>
            <person name="Stajich J.E."/>
            <person name="Tripathy S."/>
            <person name="Wawra S."/>
            <person name="van West P."/>
            <person name="Whitty B.R."/>
            <person name="Coutinho P.M."/>
            <person name="Henrissat B."/>
            <person name="Martin F."/>
            <person name="Thomas P.D."/>
            <person name="Tyler B.M."/>
            <person name="De Vries R.P."/>
            <person name="Kamoun S."/>
            <person name="Yandell M."/>
            <person name="Tisserat N."/>
            <person name="Buell C.R."/>
        </authorList>
    </citation>
    <scope>NUCLEOTIDE SEQUENCE</scope>
    <source>
        <strain evidence="12">DAOM:BR144</strain>
    </source>
</reference>
<proteinExistence type="inferred from homology"/>
<dbReference type="FunFam" id="3.40.50.1820:FF:000057">
    <property type="entry name" value="Lipase"/>
    <property type="match status" value="1"/>
</dbReference>
<evidence type="ECO:0000313" key="11">
    <source>
        <dbReference type="EnsemblProtists" id="PYU1_T008734"/>
    </source>
</evidence>
<dbReference type="Proteomes" id="UP000019132">
    <property type="component" value="Unassembled WGS sequence"/>
</dbReference>
<evidence type="ECO:0000256" key="1">
    <source>
        <dbReference type="ARBA" id="ARBA00010701"/>
    </source>
</evidence>
<dbReference type="Gene3D" id="3.40.50.1820">
    <property type="entry name" value="alpha/beta hydrolase"/>
    <property type="match status" value="1"/>
</dbReference>
<dbReference type="GO" id="GO:0016788">
    <property type="term" value="F:hydrolase activity, acting on ester bonds"/>
    <property type="evidence" value="ECO:0007669"/>
    <property type="project" value="InterPro"/>
</dbReference>
<keyword evidence="12" id="KW-1185">Reference proteome</keyword>
<dbReference type="PANTHER" id="PTHR11005">
    <property type="entry name" value="LYSOSOMAL ACID LIPASE-RELATED"/>
    <property type="match status" value="1"/>
</dbReference>
<evidence type="ECO:0000256" key="9">
    <source>
        <dbReference type="SAM" id="SignalP"/>
    </source>
</evidence>
<feature type="chain" id="PRO_5003871525" description="Lipase" evidence="9">
    <location>
        <begin position="24"/>
        <end position="428"/>
    </location>
</feature>
<dbReference type="VEuPathDB" id="FungiDB:PYU1_G008717"/>
<dbReference type="AlphaFoldDB" id="K3WUT7"/>
<evidence type="ECO:0000256" key="7">
    <source>
        <dbReference type="PIRNR" id="PIRNR000862"/>
    </source>
</evidence>
<evidence type="ECO:0000256" key="5">
    <source>
        <dbReference type="ARBA" id="ARBA00023098"/>
    </source>
</evidence>
<feature type="domain" description="Partial AB-hydrolase lipase" evidence="10">
    <location>
        <begin position="41"/>
        <end position="106"/>
    </location>
</feature>
<dbReference type="InParanoid" id="K3WUT7"/>
<dbReference type="EMBL" id="GL376558">
    <property type="status" value="NOT_ANNOTATED_CDS"/>
    <property type="molecule type" value="Genomic_DNA"/>
</dbReference>
<reference evidence="12" key="2">
    <citation type="submission" date="2010-04" db="EMBL/GenBank/DDBJ databases">
        <authorList>
            <person name="Buell R."/>
            <person name="Hamilton J."/>
            <person name="Hostetler J."/>
        </authorList>
    </citation>
    <scope>NUCLEOTIDE SEQUENCE [LARGE SCALE GENOMIC DNA]</scope>
    <source>
        <strain evidence="12">DAOM:BR144</strain>
    </source>
</reference>
<feature type="active site" description="Charge relay system" evidence="8">
    <location>
        <position position="368"/>
    </location>
</feature>
<keyword evidence="4 7" id="KW-0442">Lipid degradation</keyword>
<dbReference type="HOGENOM" id="CLU_010974_0_0_1"/>
<dbReference type="Pfam" id="PF04083">
    <property type="entry name" value="Abhydro_lipase"/>
    <property type="match status" value="1"/>
</dbReference>
<accession>K3WUT7</accession>
<evidence type="ECO:0000313" key="12">
    <source>
        <dbReference type="Proteomes" id="UP000019132"/>
    </source>
</evidence>
<keyword evidence="6" id="KW-0325">Glycoprotein</keyword>
<feature type="active site" description="Nucleophile" evidence="8">
    <location>
        <position position="183"/>
    </location>
</feature>
<dbReference type="STRING" id="431595.K3WUT7"/>
<keyword evidence="3 7" id="KW-0378">Hydrolase</keyword>
<sequence length="428" mass="48206">MKLHLRVFALLLLSLALLVSVNALKEEAEVVPIDADAGLNVKQIIQKRGYAVEEHKVTTSDRYVLTMYRLPKSYDETQRNVSAAPNKPAVYLIHGLLDSSYAYVLNFRAQSLAYILADAGYDVWLGNNRGTTWSREHLDFNPDKDDAYWDFSWDDMGRYDLPAMINYVLNVSKRPTLSYIGHSEGTTQAFVGFTYNQEVAKRVSYFGAMAPVAFLGDSESEIFNLLAHTYVDKFVTAFGVREFLMRSPLINDIVGKFACVFVDVACGTFINALTGPSVNINTTRIHVYITQTPAGTSVKNMGHYAQSIRDDTFRRYDYGCSCSKLLPISLCLSAICKNKAIYGTFEPPTYDLSKMKYPRTHFITGAQDTLATAKDLVKLRSRLPSGTIFSENNVQYGHLDYTWATNANEVIYKDMIAKMKLFEGKEYS</sequence>
<organism evidence="11 12">
    <name type="scientific">Globisporangium ultimum (strain ATCC 200006 / CBS 805.95 / DAOM BR144)</name>
    <name type="common">Pythium ultimum</name>
    <dbReference type="NCBI Taxonomy" id="431595"/>
    <lineage>
        <taxon>Eukaryota</taxon>
        <taxon>Sar</taxon>
        <taxon>Stramenopiles</taxon>
        <taxon>Oomycota</taxon>
        <taxon>Peronosporomycetes</taxon>
        <taxon>Pythiales</taxon>
        <taxon>Pythiaceae</taxon>
        <taxon>Globisporangium</taxon>
    </lineage>
</organism>
<dbReference type="InterPro" id="IPR006693">
    <property type="entry name" value="AB_hydrolase_lipase"/>
</dbReference>
<dbReference type="PIRSF" id="PIRSF000862">
    <property type="entry name" value="Steryl_ester_lip"/>
    <property type="match status" value="1"/>
</dbReference>
<dbReference type="SUPFAM" id="SSF53474">
    <property type="entry name" value="alpha/beta-Hydrolases"/>
    <property type="match status" value="1"/>
</dbReference>
<dbReference type="EnsemblProtists" id="PYU1_T008734">
    <property type="protein sequence ID" value="PYU1_T008734"/>
    <property type="gene ID" value="PYU1_G008717"/>
</dbReference>
<dbReference type="eggNOG" id="KOG2624">
    <property type="taxonomic scope" value="Eukaryota"/>
</dbReference>
<evidence type="ECO:0000256" key="2">
    <source>
        <dbReference type="ARBA" id="ARBA00022729"/>
    </source>
</evidence>